<dbReference type="GeneID" id="66903097"/>
<evidence type="ECO:0000313" key="1">
    <source>
        <dbReference type="EMBL" id="RKR64345.1"/>
    </source>
</evidence>
<evidence type="ECO:0000313" key="2">
    <source>
        <dbReference type="Proteomes" id="UP000267341"/>
    </source>
</evidence>
<dbReference type="RefSeq" id="WP_120816217.1">
    <property type="nucleotide sequence ID" value="NZ_RBIZ01000003.1"/>
</dbReference>
<name>A0ABX9S0K3_9ENTR</name>
<gene>
    <name evidence="1" type="ORF">C7387_1038</name>
</gene>
<dbReference type="Pfam" id="PF07395">
    <property type="entry name" value="Mig-14"/>
    <property type="match status" value="1"/>
</dbReference>
<dbReference type="EMBL" id="RBIZ01000003">
    <property type="protein sequence ID" value="RKR64345.1"/>
    <property type="molecule type" value="Genomic_DNA"/>
</dbReference>
<reference evidence="1 2" key="1">
    <citation type="submission" date="2018-10" db="EMBL/GenBank/DDBJ databases">
        <title>Genomic Encyclopedia of Type Strains, Phase IV (KMG-IV): sequencing the most valuable type-strain genomes for metagenomic binning, comparative biology and taxonomic classification.</title>
        <authorList>
            <person name="Goeker M."/>
        </authorList>
    </citation>
    <scope>NUCLEOTIDE SEQUENCE [LARGE SCALE GENOMIC DNA]</scope>
    <source>
        <strain evidence="1 2">DSM 5079</strain>
    </source>
</reference>
<keyword evidence="2" id="KW-1185">Reference proteome</keyword>
<protein>
    <submittedName>
        <fullName evidence="1">Mig-14 protein</fullName>
    </submittedName>
</protein>
<proteinExistence type="predicted"/>
<dbReference type="InterPro" id="IPR009977">
    <property type="entry name" value="Mig-14"/>
</dbReference>
<comment type="caution">
    <text evidence="1">The sequence shown here is derived from an EMBL/GenBank/DDBJ whole genome shotgun (WGS) entry which is preliminary data.</text>
</comment>
<organism evidence="1 2">
    <name type="scientific">Yokenella regensburgei</name>
    <dbReference type="NCBI Taxonomy" id="158877"/>
    <lineage>
        <taxon>Bacteria</taxon>
        <taxon>Pseudomonadati</taxon>
        <taxon>Pseudomonadota</taxon>
        <taxon>Gammaproteobacteria</taxon>
        <taxon>Enterobacterales</taxon>
        <taxon>Enterobacteriaceae</taxon>
        <taxon>Yokenella</taxon>
    </lineage>
</organism>
<accession>A0ABX9S0K3</accession>
<sequence>MNIIKNFFGWHEIDSQDYDITFNKFGGNIISNPNVLAFLHNRFTLNESYYAHRNNAGDIDGAICVWNNKYIAGEPKAVMKYGLKIYPLNFDEIILPISEEVVYLPFKTKHLSGANTQRIINKSHLFNAKRRVCIVKQPSSKTRQTRKRELRKFIEAGGTIKSISEYSREEYVDIFDELYFMRRGSHINKSVVLDIFNSIPNIFVGNVLEYNGSPCATQLIASQSDNTTVYFDYVNSGRAMELDWHPIGTISLWTNIMSAQNTATDTCKKLRFSFGRPTADYKHRWCTMNKLYRLI</sequence>
<dbReference type="Proteomes" id="UP000267341">
    <property type="component" value="Unassembled WGS sequence"/>
</dbReference>